<protein>
    <recommendedName>
        <fullName evidence="4">C3H1-type domain-containing protein</fullName>
    </recommendedName>
</protein>
<proteinExistence type="predicted"/>
<evidence type="ECO:0000313" key="3">
    <source>
        <dbReference type="Proteomes" id="UP000006727"/>
    </source>
</evidence>
<keyword evidence="3" id="KW-1185">Reference proteome</keyword>
<reference evidence="2" key="3">
    <citation type="submission" date="2020-12" db="UniProtKB">
        <authorList>
            <consortium name="EnsemblPlants"/>
        </authorList>
    </citation>
    <scope>IDENTIFICATION</scope>
</reference>
<dbReference type="InParanoid" id="A0A2K1IWC6"/>
<reference evidence="1 3" key="1">
    <citation type="journal article" date="2008" name="Science">
        <title>The Physcomitrella genome reveals evolutionary insights into the conquest of land by plants.</title>
        <authorList>
            <person name="Rensing S."/>
            <person name="Lang D."/>
            <person name="Zimmer A."/>
            <person name="Terry A."/>
            <person name="Salamov A."/>
            <person name="Shapiro H."/>
            <person name="Nishiyama T."/>
            <person name="Perroud P.-F."/>
            <person name="Lindquist E."/>
            <person name="Kamisugi Y."/>
            <person name="Tanahashi T."/>
            <person name="Sakakibara K."/>
            <person name="Fujita T."/>
            <person name="Oishi K."/>
            <person name="Shin-I T."/>
            <person name="Kuroki Y."/>
            <person name="Toyoda A."/>
            <person name="Suzuki Y."/>
            <person name="Hashimoto A."/>
            <person name="Yamaguchi K."/>
            <person name="Sugano A."/>
            <person name="Kohara Y."/>
            <person name="Fujiyama A."/>
            <person name="Anterola A."/>
            <person name="Aoki S."/>
            <person name="Ashton N."/>
            <person name="Barbazuk W.B."/>
            <person name="Barker E."/>
            <person name="Bennetzen J."/>
            <person name="Bezanilla M."/>
            <person name="Blankenship R."/>
            <person name="Cho S.H."/>
            <person name="Dutcher S."/>
            <person name="Estelle M."/>
            <person name="Fawcett J.A."/>
            <person name="Gundlach H."/>
            <person name="Hanada K."/>
            <person name="Heyl A."/>
            <person name="Hicks K.A."/>
            <person name="Hugh J."/>
            <person name="Lohr M."/>
            <person name="Mayer K."/>
            <person name="Melkozernov A."/>
            <person name="Murata T."/>
            <person name="Nelson D."/>
            <person name="Pils B."/>
            <person name="Prigge M."/>
            <person name="Reiss B."/>
            <person name="Renner T."/>
            <person name="Rombauts S."/>
            <person name="Rushton P."/>
            <person name="Sanderfoot A."/>
            <person name="Schween G."/>
            <person name="Shiu S.-H."/>
            <person name="Stueber K."/>
            <person name="Theodoulou F.L."/>
            <person name="Tu H."/>
            <person name="Van de Peer Y."/>
            <person name="Verrier P.J."/>
            <person name="Waters E."/>
            <person name="Wood A."/>
            <person name="Yang L."/>
            <person name="Cove D."/>
            <person name="Cuming A."/>
            <person name="Hasebe M."/>
            <person name="Lucas S."/>
            <person name="Mishler D.B."/>
            <person name="Reski R."/>
            <person name="Grigoriev I."/>
            <person name="Quatrano R.S."/>
            <person name="Boore J.L."/>
        </authorList>
    </citation>
    <scope>NUCLEOTIDE SEQUENCE [LARGE SCALE GENOMIC DNA]</scope>
    <source>
        <strain evidence="2 3">cv. Gransden 2004</strain>
    </source>
</reference>
<sequence>MNSLQIRARARSWRVVFRKKTCERKKSCRRGNACELEHGVFECWMHLARY</sequence>
<accession>A0A2K1IWC6</accession>
<dbReference type="Gramene" id="Pp3c20_23870V3.1">
    <property type="protein sequence ID" value="Pp3c20_23870V3.1"/>
    <property type="gene ID" value="Pp3c20_23870"/>
</dbReference>
<dbReference type="EnsemblPlants" id="Pp3c20_23870V3.1">
    <property type="protein sequence ID" value="Pp3c20_23870V3.1"/>
    <property type="gene ID" value="Pp3c20_23870"/>
</dbReference>
<organism evidence="1">
    <name type="scientific">Physcomitrium patens</name>
    <name type="common">Spreading-leaved earth moss</name>
    <name type="synonym">Physcomitrella patens</name>
    <dbReference type="NCBI Taxonomy" id="3218"/>
    <lineage>
        <taxon>Eukaryota</taxon>
        <taxon>Viridiplantae</taxon>
        <taxon>Streptophyta</taxon>
        <taxon>Embryophyta</taxon>
        <taxon>Bryophyta</taxon>
        <taxon>Bryophytina</taxon>
        <taxon>Bryopsida</taxon>
        <taxon>Funariidae</taxon>
        <taxon>Funariales</taxon>
        <taxon>Funariaceae</taxon>
        <taxon>Physcomitrium</taxon>
    </lineage>
</organism>
<evidence type="ECO:0000313" key="1">
    <source>
        <dbReference type="EMBL" id="PNR33581.1"/>
    </source>
</evidence>
<gene>
    <name evidence="1" type="ORF">PHYPA_025525</name>
</gene>
<name>A0A2K1IWC6_PHYPA</name>
<dbReference type="EMBL" id="ABEU02000020">
    <property type="protein sequence ID" value="PNR33581.1"/>
    <property type="molecule type" value="Genomic_DNA"/>
</dbReference>
<dbReference type="AlphaFoldDB" id="A0A2K1IWC6"/>
<evidence type="ECO:0000313" key="2">
    <source>
        <dbReference type="EnsemblPlants" id="Pp3c20_23870V3.1"/>
    </source>
</evidence>
<dbReference type="Proteomes" id="UP000006727">
    <property type="component" value="Chromosome 20"/>
</dbReference>
<reference evidence="1 3" key="2">
    <citation type="journal article" date="2018" name="Plant J.">
        <title>The Physcomitrella patens chromosome-scale assembly reveals moss genome structure and evolution.</title>
        <authorList>
            <person name="Lang D."/>
            <person name="Ullrich K.K."/>
            <person name="Murat F."/>
            <person name="Fuchs J."/>
            <person name="Jenkins J."/>
            <person name="Haas F.B."/>
            <person name="Piednoel M."/>
            <person name="Gundlach H."/>
            <person name="Van Bel M."/>
            <person name="Meyberg R."/>
            <person name="Vives C."/>
            <person name="Morata J."/>
            <person name="Symeonidi A."/>
            <person name="Hiss M."/>
            <person name="Muchero W."/>
            <person name="Kamisugi Y."/>
            <person name="Saleh O."/>
            <person name="Blanc G."/>
            <person name="Decker E.L."/>
            <person name="van Gessel N."/>
            <person name="Grimwood J."/>
            <person name="Hayes R.D."/>
            <person name="Graham S.W."/>
            <person name="Gunter L.E."/>
            <person name="McDaniel S.F."/>
            <person name="Hoernstein S.N.W."/>
            <person name="Larsson A."/>
            <person name="Li F.W."/>
            <person name="Perroud P.F."/>
            <person name="Phillips J."/>
            <person name="Ranjan P."/>
            <person name="Rokshar D.S."/>
            <person name="Rothfels C.J."/>
            <person name="Schneider L."/>
            <person name="Shu S."/>
            <person name="Stevenson D.W."/>
            <person name="Thummler F."/>
            <person name="Tillich M."/>
            <person name="Villarreal Aguilar J.C."/>
            <person name="Widiez T."/>
            <person name="Wong G.K."/>
            <person name="Wymore A."/>
            <person name="Zhang Y."/>
            <person name="Zimmer A.D."/>
            <person name="Quatrano R.S."/>
            <person name="Mayer K.F.X."/>
            <person name="Goodstein D."/>
            <person name="Casacuberta J.M."/>
            <person name="Vandepoele K."/>
            <person name="Reski R."/>
            <person name="Cuming A.C."/>
            <person name="Tuskan G.A."/>
            <person name="Maumus F."/>
            <person name="Salse J."/>
            <person name="Schmutz J."/>
            <person name="Rensing S.A."/>
        </authorList>
    </citation>
    <scope>NUCLEOTIDE SEQUENCE [LARGE SCALE GENOMIC DNA]</scope>
    <source>
        <strain evidence="2 3">cv. Gransden 2004</strain>
    </source>
</reference>
<evidence type="ECO:0008006" key="4">
    <source>
        <dbReference type="Google" id="ProtNLM"/>
    </source>
</evidence>